<dbReference type="CDD" id="cd07233">
    <property type="entry name" value="GlxI_Zn"/>
    <property type="match status" value="1"/>
</dbReference>
<accession>A0A165M8V8</accession>
<dbReference type="GO" id="GO:0046872">
    <property type="term" value="F:metal ion binding"/>
    <property type="evidence" value="ECO:0007669"/>
    <property type="project" value="UniProtKB-UniRule"/>
</dbReference>
<keyword evidence="12" id="KW-1185">Reference proteome</keyword>
<evidence type="ECO:0000256" key="6">
    <source>
        <dbReference type="ARBA" id="ARBA00023239"/>
    </source>
</evidence>
<gene>
    <name evidence="11" type="ORF">DAEQUDRAFT_768938</name>
</gene>
<evidence type="ECO:0000259" key="10">
    <source>
        <dbReference type="PROSITE" id="PS51819"/>
    </source>
</evidence>
<comment type="catalytic activity">
    <reaction evidence="9">
        <text>(R)-S-lactoylglutathione = methylglyoxal + glutathione</text>
        <dbReference type="Rhea" id="RHEA:19069"/>
        <dbReference type="ChEBI" id="CHEBI:17158"/>
        <dbReference type="ChEBI" id="CHEBI:57474"/>
        <dbReference type="ChEBI" id="CHEBI:57925"/>
        <dbReference type="EC" id="4.4.1.5"/>
    </reaction>
</comment>
<sequence>MPNAETAGYQFNHTMVRVKDPEASIKFYTEVLGMTLLSHYKFDSFTLYFLAYDHSGGTQTVKELKDSRFNREGVLELTHNHGTESDPAFSGYASGNSEPGKGYGHIAITVPDVTAACARFEQLGVPFKKKLTDGRMKDIAFILDPDGYWIEVIPPRVILGPGDE</sequence>
<feature type="domain" description="VOC" evidence="10">
    <location>
        <begin position="10"/>
        <end position="155"/>
    </location>
</feature>
<dbReference type="InterPro" id="IPR004361">
    <property type="entry name" value="Glyoxalase_1"/>
</dbReference>
<feature type="binding site" evidence="8">
    <location>
        <position position="76"/>
    </location>
    <ligand>
        <name>Zn(2+)</name>
        <dbReference type="ChEBI" id="CHEBI:29105"/>
        <note>ligand shared between dimeric partners</note>
    </ligand>
</feature>
<protein>
    <recommendedName>
        <fullName evidence="3 9">Lactoylglutathione lyase</fullName>
        <ecNumber evidence="3 9">4.4.1.5</ecNumber>
    </recommendedName>
    <alternativeName>
        <fullName evidence="9">Glyoxalase I</fullName>
    </alternativeName>
</protein>
<dbReference type="OrthoDB" id="16820at2759"/>
<evidence type="ECO:0000313" key="11">
    <source>
        <dbReference type="EMBL" id="KZT65373.1"/>
    </source>
</evidence>
<evidence type="ECO:0000313" key="12">
    <source>
        <dbReference type="Proteomes" id="UP000076727"/>
    </source>
</evidence>
<evidence type="ECO:0000256" key="2">
    <source>
        <dbReference type="ARBA" id="ARBA00010363"/>
    </source>
</evidence>
<dbReference type="PANTHER" id="PTHR10374:SF30">
    <property type="entry name" value="LACTOYLGLUTATHIONE LYASE"/>
    <property type="match status" value="1"/>
</dbReference>
<keyword evidence="5 8" id="KW-0862">Zinc</keyword>
<dbReference type="PANTHER" id="PTHR10374">
    <property type="entry name" value="LACTOYLGLUTATHIONE LYASE GLYOXALASE I"/>
    <property type="match status" value="1"/>
</dbReference>
<dbReference type="Proteomes" id="UP000076727">
    <property type="component" value="Unassembled WGS sequence"/>
</dbReference>
<name>A0A165M8V8_9APHY</name>
<dbReference type="PROSITE" id="PS00935">
    <property type="entry name" value="GLYOXALASE_I_2"/>
    <property type="match status" value="1"/>
</dbReference>
<dbReference type="InterPro" id="IPR029068">
    <property type="entry name" value="Glyas_Bleomycin-R_OHBP_Dase"/>
</dbReference>
<evidence type="ECO:0000256" key="3">
    <source>
        <dbReference type="ARBA" id="ARBA00012081"/>
    </source>
</evidence>
<comment type="function">
    <text evidence="9">Catalyzes the conversion of hemimercaptal, formed from methylglyoxal and glutathione, to S-lactoylglutathione.</text>
</comment>
<dbReference type="STRING" id="1314783.A0A165M8V8"/>
<comment type="pathway">
    <text evidence="1 9">Secondary metabolite metabolism; methylglyoxal degradation; (R)-lactate from methylglyoxal: step 1/2.</text>
</comment>
<dbReference type="InterPro" id="IPR004360">
    <property type="entry name" value="Glyas_Fos-R_dOase_dom"/>
</dbReference>
<evidence type="ECO:0000256" key="5">
    <source>
        <dbReference type="ARBA" id="ARBA00022833"/>
    </source>
</evidence>
<dbReference type="EMBL" id="KV429107">
    <property type="protein sequence ID" value="KZT65373.1"/>
    <property type="molecule type" value="Genomic_DNA"/>
</dbReference>
<feature type="binding site" evidence="8">
    <location>
        <position position="151"/>
    </location>
    <ligand>
        <name>Zn(2+)</name>
        <dbReference type="ChEBI" id="CHEBI:29105"/>
        <note>ligand shared between dimeric partners</note>
    </ligand>
</feature>
<feature type="active site" description="Proton donor/acceptor" evidence="7">
    <location>
        <position position="151"/>
    </location>
</feature>
<dbReference type="Pfam" id="PF00903">
    <property type="entry name" value="Glyoxalase"/>
    <property type="match status" value="1"/>
</dbReference>
<comment type="similarity">
    <text evidence="2 9">Belongs to the glyoxalase I family.</text>
</comment>
<reference evidence="11 12" key="1">
    <citation type="journal article" date="2016" name="Mol. Biol. Evol.">
        <title>Comparative Genomics of Early-Diverging Mushroom-Forming Fungi Provides Insights into the Origins of Lignocellulose Decay Capabilities.</title>
        <authorList>
            <person name="Nagy L.G."/>
            <person name="Riley R."/>
            <person name="Tritt A."/>
            <person name="Adam C."/>
            <person name="Daum C."/>
            <person name="Floudas D."/>
            <person name="Sun H."/>
            <person name="Yadav J.S."/>
            <person name="Pangilinan J."/>
            <person name="Larsson K.H."/>
            <person name="Matsuura K."/>
            <person name="Barry K."/>
            <person name="Labutti K."/>
            <person name="Kuo R."/>
            <person name="Ohm R.A."/>
            <person name="Bhattacharya S.S."/>
            <person name="Shirouzu T."/>
            <person name="Yoshinaga Y."/>
            <person name="Martin F.M."/>
            <person name="Grigoriev I.V."/>
            <person name="Hibbett D.S."/>
        </authorList>
    </citation>
    <scope>NUCLEOTIDE SEQUENCE [LARGE SCALE GENOMIC DNA]</scope>
    <source>
        <strain evidence="11 12">L-15889</strain>
    </source>
</reference>
<evidence type="ECO:0000256" key="7">
    <source>
        <dbReference type="PIRSR" id="PIRSR604361-1"/>
    </source>
</evidence>
<dbReference type="PROSITE" id="PS00934">
    <property type="entry name" value="GLYOXALASE_I_1"/>
    <property type="match status" value="1"/>
</dbReference>
<evidence type="ECO:0000256" key="4">
    <source>
        <dbReference type="ARBA" id="ARBA00022723"/>
    </source>
</evidence>
<dbReference type="InterPro" id="IPR037523">
    <property type="entry name" value="VOC_core"/>
</dbReference>
<dbReference type="EC" id="4.4.1.5" evidence="3 9"/>
<comment type="cofactor">
    <cofactor evidence="8">
        <name>Zn(2+)</name>
        <dbReference type="ChEBI" id="CHEBI:29105"/>
    </cofactor>
    <text evidence="8">Binds 1 zinc ion per subunit. In the homodimer, two zinc ions are bound between subunits.</text>
</comment>
<keyword evidence="4 8" id="KW-0479">Metal-binding</keyword>
<proteinExistence type="inferred from homology"/>
<evidence type="ECO:0000256" key="1">
    <source>
        <dbReference type="ARBA" id="ARBA00005008"/>
    </source>
</evidence>
<evidence type="ECO:0000256" key="9">
    <source>
        <dbReference type="RuleBase" id="RU361179"/>
    </source>
</evidence>
<feature type="binding site" evidence="8">
    <location>
        <position position="105"/>
    </location>
    <ligand>
        <name>Zn(2+)</name>
        <dbReference type="ChEBI" id="CHEBI:29105"/>
        <note>ligand shared between dimeric partners</note>
    </ligand>
</feature>
<dbReference type="InterPro" id="IPR018146">
    <property type="entry name" value="Glyoxalase_1_CS"/>
</dbReference>
<keyword evidence="6 9" id="KW-0456">Lyase</keyword>
<dbReference type="GO" id="GO:0004462">
    <property type="term" value="F:lactoylglutathione lyase activity"/>
    <property type="evidence" value="ECO:0007669"/>
    <property type="project" value="UniProtKB-UniRule"/>
</dbReference>
<dbReference type="Gene3D" id="3.10.180.10">
    <property type="entry name" value="2,3-Dihydroxybiphenyl 1,2-Dioxygenase, domain 1"/>
    <property type="match status" value="1"/>
</dbReference>
<dbReference type="NCBIfam" id="TIGR00068">
    <property type="entry name" value="glyox_I"/>
    <property type="match status" value="1"/>
</dbReference>
<dbReference type="AlphaFoldDB" id="A0A165M8V8"/>
<dbReference type="UniPathway" id="UPA00619">
    <property type="reaction ID" value="UER00675"/>
</dbReference>
<evidence type="ECO:0000256" key="8">
    <source>
        <dbReference type="PIRSR" id="PIRSR604361-3"/>
    </source>
</evidence>
<dbReference type="PROSITE" id="PS51819">
    <property type="entry name" value="VOC"/>
    <property type="match status" value="1"/>
</dbReference>
<organism evidence="11 12">
    <name type="scientific">Daedalea quercina L-15889</name>
    <dbReference type="NCBI Taxonomy" id="1314783"/>
    <lineage>
        <taxon>Eukaryota</taxon>
        <taxon>Fungi</taxon>
        <taxon>Dikarya</taxon>
        <taxon>Basidiomycota</taxon>
        <taxon>Agaricomycotina</taxon>
        <taxon>Agaricomycetes</taxon>
        <taxon>Polyporales</taxon>
        <taxon>Fomitopsis</taxon>
    </lineage>
</organism>
<dbReference type="SUPFAM" id="SSF54593">
    <property type="entry name" value="Glyoxalase/Bleomycin resistance protein/Dihydroxybiphenyl dioxygenase"/>
    <property type="match status" value="1"/>
</dbReference>